<proteinExistence type="predicted"/>
<dbReference type="EMBL" id="BCSZ01000035">
    <property type="protein sequence ID" value="GAT03702.1"/>
    <property type="molecule type" value="Genomic_DNA"/>
</dbReference>
<protein>
    <submittedName>
        <fullName evidence="1">Uncharacterized protein</fullName>
    </submittedName>
</protein>
<name>A0A100WSJ8_MYCFO</name>
<dbReference type="AlphaFoldDB" id="A0A100WSJ8"/>
<gene>
    <name evidence="1" type="ORF">RMCFA_3814</name>
</gene>
<evidence type="ECO:0000313" key="2">
    <source>
        <dbReference type="Proteomes" id="UP000069705"/>
    </source>
</evidence>
<dbReference type="Proteomes" id="UP000069705">
    <property type="component" value="Unassembled WGS sequence"/>
</dbReference>
<reference evidence="1 2" key="1">
    <citation type="journal article" date="2016" name="Genome Announc.">
        <title>Draft Genome Sequences of Five Rapidly Growing Mycobacterium Species, M. thermoresistibile, M. fortuitum subsp. acetamidolyticum, M. canariasense, M. brisbanense, and M. novocastrense.</title>
        <authorList>
            <person name="Katahira K."/>
            <person name="Ogura Y."/>
            <person name="Gotoh Y."/>
            <person name="Hayashi T."/>
        </authorList>
    </citation>
    <scope>NUCLEOTIDE SEQUENCE [LARGE SCALE GENOMIC DNA]</scope>
    <source>
        <strain evidence="1 2">JCM6368</strain>
    </source>
</reference>
<comment type="caution">
    <text evidence="1">The sequence shown here is derived from an EMBL/GenBank/DDBJ whole genome shotgun (WGS) entry which is preliminary data.</text>
</comment>
<sequence>MSQVLSTSAEGSAASAPFTDALTDGFPVGVTGAPPVAVEHAESATAAAATAAIANPFRLLMRSIIPDLTKRTADARVTSPD</sequence>
<evidence type="ECO:0000313" key="1">
    <source>
        <dbReference type="EMBL" id="GAT03702.1"/>
    </source>
</evidence>
<accession>A0A100WSJ8</accession>
<organism evidence="1 2">
    <name type="scientific">Mycolicibacterium fortuitum subsp. acetamidolyticum</name>
    <dbReference type="NCBI Taxonomy" id="144550"/>
    <lineage>
        <taxon>Bacteria</taxon>
        <taxon>Bacillati</taxon>
        <taxon>Actinomycetota</taxon>
        <taxon>Actinomycetes</taxon>
        <taxon>Mycobacteriales</taxon>
        <taxon>Mycobacteriaceae</taxon>
        <taxon>Mycolicibacterium</taxon>
    </lineage>
</organism>
<reference evidence="2" key="2">
    <citation type="submission" date="2016-02" db="EMBL/GenBank/DDBJ databases">
        <title>Draft genome sequence of five rapidly growing Mycobacterium species.</title>
        <authorList>
            <person name="Katahira K."/>
            <person name="Gotou Y."/>
            <person name="Iida K."/>
            <person name="Ogura Y."/>
            <person name="Hayashi T."/>
        </authorList>
    </citation>
    <scope>NUCLEOTIDE SEQUENCE [LARGE SCALE GENOMIC DNA]</scope>
    <source>
        <strain evidence="2">JCM6368</strain>
    </source>
</reference>